<evidence type="ECO:0000256" key="1">
    <source>
        <dbReference type="SAM" id="Coils"/>
    </source>
</evidence>
<feature type="domain" description="MobA/VirD2-like nuclease" evidence="3">
    <location>
        <begin position="20"/>
        <end position="121"/>
    </location>
</feature>
<evidence type="ECO:0000256" key="2">
    <source>
        <dbReference type="SAM" id="MobiDB-lite"/>
    </source>
</evidence>
<proteinExistence type="predicted"/>
<dbReference type="Pfam" id="PF03432">
    <property type="entry name" value="Relaxase"/>
    <property type="match status" value="1"/>
</dbReference>
<reference evidence="4 5" key="1">
    <citation type="submission" date="2018-06" db="EMBL/GenBank/DDBJ databases">
        <authorList>
            <consortium name="Pathogen Informatics"/>
            <person name="Doyle S."/>
        </authorList>
    </citation>
    <scope>NUCLEOTIDE SEQUENCE [LARGE SCALE GENOMIC DNA]</scope>
    <source>
        <strain evidence="4 5">NCTC12092</strain>
    </source>
</reference>
<accession>A0A380JMV5</accession>
<sequence length="440" mass="52535">MANIYARETALRNVVGRSDYISNPDRQEEIVLHKKDMRHTWKEYADFEKANQKSKNANVQARETVVALPNELANDSEKLERFCDLLAKKMYGENRDYEYAVHWNQSRSNLHAHFIYSERERNLESKPKVYKRDLWADSKTGRTCKKDHPNAVLRAKKGEVMKDKDGNVRYDTEPFTAKDKRYNNKSWLVERNSLIQEVFKAFEYEIGVFDKETQIAQKKLYKGAKRDYQEYAENWNRKAKRINEERKEIEPFEREAKRLGTEGKALQKRLPEVEKARERLAKERSLLDMAQYSLMKKDLDKHLVQEYEKDSNALAKRAKPPFYKGYRARNILIYLRDIYQQIKLIKEVFEMKRETLYRTVGTIERYQQEKARIRREEAVERARSKALEENKARELESRTERSVASEGPFRVDIDQIREMNQKAIEKSKAKKQSRSFDMER</sequence>
<name>A0A380JMV5_9STRE</name>
<dbReference type="Proteomes" id="UP000254461">
    <property type="component" value="Unassembled WGS sequence"/>
</dbReference>
<dbReference type="InterPro" id="IPR005094">
    <property type="entry name" value="Endonuclease_MobA/VirD2"/>
</dbReference>
<feature type="coiled-coil region" evidence="1">
    <location>
        <begin position="225"/>
        <end position="283"/>
    </location>
</feature>
<organism evidence="4 5">
    <name type="scientific">Streptococcus equi subsp. equi</name>
    <dbReference type="NCBI Taxonomy" id="148942"/>
    <lineage>
        <taxon>Bacteria</taxon>
        <taxon>Bacillati</taxon>
        <taxon>Bacillota</taxon>
        <taxon>Bacilli</taxon>
        <taxon>Lactobacillales</taxon>
        <taxon>Streptococcaceae</taxon>
        <taxon>Streptococcus</taxon>
    </lineage>
</organism>
<feature type="region of interest" description="Disordered" evidence="2">
    <location>
        <begin position="383"/>
        <end position="406"/>
    </location>
</feature>
<keyword evidence="1" id="KW-0175">Coiled coil</keyword>
<evidence type="ECO:0000313" key="4">
    <source>
        <dbReference type="EMBL" id="SUN43963.1"/>
    </source>
</evidence>
<evidence type="ECO:0000259" key="3">
    <source>
        <dbReference type="Pfam" id="PF03432"/>
    </source>
</evidence>
<dbReference type="AlphaFoldDB" id="A0A380JMV5"/>
<protein>
    <recommendedName>
        <fullName evidence="3">MobA/VirD2-like nuclease domain-containing protein</fullName>
    </recommendedName>
</protein>
<gene>
    <name evidence="4" type="ORF">NCTC12092_00001</name>
</gene>
<evidence type="ECO:0000313" key="5">
    <source>
        <dbReference type="Proteomes" id="UP000254461"/>
    </source>
</evidence>
<dbReference type="EMBL" id="UHFF01000001">
    <property type="protein sequence ID" value="SUN43963.1"/>
    <property type="molecule type" value="Genomic_DNA"/>
</dbReference>
<dbReference type="RefSeq" id="WP_115250005.1">
    <property type="nucleotide sequence ID" value="NZ_UHFF01000001.1"/>
</dbReference>